<accession>A0AA86TAU5</accession>
<sequence length="58" mass="6359">MSWGYWGIVAGLLTMVGLFFVCMAILYPAEKESSRLSSDLSQSTEPATQGHIRSRHAA</sequence>
<dbReference type="KEGG" id="nti:DNFV4_03999"/>
<evidence type="ECO:0000256" key="1">
    <source>
        <dbReference type="SAM" id="MobiDB-lite"/>
    </source>
</evidence>
<keyword evidence="2" id="KW-0812">Transmembrane</keyword>
<reference evidence="3" key="1">
    <citation type="submission" date="2022-10" db="EMBL/GenBank/DDBJ databases">
        <authorList>
            <person name="Koch H."/>
        </authorList>
    </citation>
    <scope>NUCLEOTIDE SEQUENCE</scope>
    <source>
        <strain evidence="3">DNF</strain>
    </source>
</reference>
<evidence type="ECO:0000313" key="3">
    <source>
        <dbReference type="EMBL" id="CAI4033558.1"/>
    </source>
</evidence>
<keyword evidence="2" id="KW-1133">Transmembrane helix</keyword>
<dbReference type="RefSeq" id="WP_289270863.1">
    <property type="nucleotide sequence ID" value="NZ_OX365700.1"/>
</dbReference>
<protein>
    <submittedName>
        <fullName evidence="3">Uncharacterized protein</fullName>
    </submittedName>
</protein>
<organism evidence="3 4">
    <name type="scientific">Nitrospira tepida</name>
    <dbReference type="NCBI Taxonomy" id="2973512"/>
    <lineage>
        <taxon>Bacteria</taxon>
        <taxon>Pseudomonadati</taxon>
        <taxon>Nitrospirota</taxon>
        <taxon>Nitrospiria</taxon>
        <taxon>Nitrospirales</taxon>
        <taxon>Nitrospiraceae</taxon>
        <taxon>Nitrospira</taxon>
    </lineage>
</organism>
<keyword evidence="4" id="KW-1185">Reference proteome</keyword>
<feature type="region of interest" description="Disordered" evidence="1">
    <location>
        <begin position="36"/>
        <end position="58"/>
    </location>
</feature>
<dbReference type="Proteomes" id="UP001179121">
    <property type="component" value="Chromosome"/>
</dbReference>
<evidence type="ECO:0000313" key="4">
    <source>
        <dbReference type="Proteomes" id="UP001179121"/>
    </source>
</evidence>
<evidence type="ECO:0000256" key="2">
    <source>
        <dbReference type="SAM" id="Phobius"/>
    </source>
</evidence>
<proteinExistence type="predicted"/>
<dbReference type="EMBL" id="OX365700">
    <property type="protein sequence ID" value="CAI4033558.1"/>
    <property type="molecule type" value="Genomic_DNA"/>
</dbReference>
<feature type="transmembrane region" description="Helical" evidence="2">
    <location>
        <begin position="6"/>
        <end position="27"/>
    </location>
</feature>
<name>A0AA86TAU5_9BACT</name>
<dbReference type="AlphaFoldDB" id="A0AA86TAU5"/>
<keyword evidence="2" id="KW-0472">Membrane</keyword>
<gene>
    <name evidence="3" type="ORF">DNFV4_03999</name>
</gene>